<keyword evidence="1" id="KW-0677">Repeat</keyword>
<dbReference type="InterPro" id="IPR000177">
    <property type="entry name" value="Apple"/>
</dbReference>
<dbReference type="InterPro" id="IPR043504">
    <property type="entry name" value="Peptidase_S1_PA_chymotrypsin"/>
</dbReference>
<organism evidence="5 6">
    <name type="scientific">Ciceribacter lividus</name>
    <dbReference type="NCBI Taxonomy" id="1197950"/>
    <lineage>
        <taxon>Bacteria</taxon>
        <taxon>Pseudomonadati</taxon>
        <taxon>Pseudomonadota</taxon>
        <taxon>Alphaproteobacteria</taxon>
        <taxon>Hyphomicrobiales</taxon>
        <taxon>Rhizobiaceae</taxon>
        <taxon>Ciceribacter</taxon>
    </lineage>
</organism>
<dbReference type="CDD" id="cd01100">
    <property type="entry name" value="APPLE_Factor_XI_like"/>
    <property type="match status" value="1"/>
</dbReference>
<dbReference type="PANTHER" id="PTHR43019">
    <property type="entry name" value="SERINE ENDOPROTEASE DEGS"/>
    <property type="match status" value="1"/>
</dbReference>
<dbReference type="InterPro" id="IPR009003">
    <property type="entry name" value="Peptidase_S1_PA"/>
</dbReference>
<evidence type="ECO:0000313" key="6">
    <source>
        <dbReference type="Proteomes" id="UP000252582"/>
    </source>
</evidence>
<dbReference type="Pfam" id="PF13365">
    <property type="entry name" value="Trypsin_2"/>
    <property type="match status" value="1"/>
</dbReference>
<feature type="chain" id="PRO_5026164202" evidence="3">
    <location>
        <begin position="24"/>
        <end position="402"/>
    </location>
</feature>
<dbReference type="GO" id="GO:0005576">
    <property type="term" value="C:extracellular region"/>
    <property type="evidence" value="ECO:0007669"/>
    <property type="project" value="InterPro"/>
</dbReference>
<dbReference type="EMBL" id="QPIX01000005">
    <property type="protein sequence ID" value="RCW24675.1"/>
    <property type="molecule type" value="Genomic_DNA"/>
</dbReference>
<dbReference type="Pfam" id="PF00024">
    <property type="entry name" value="PAN_1"/>
    <property type="match status" value="1"/>
</dbReference>
<dbReference type="Proteomes" id="UP000252582">
    <property type="component" value="Unassembled WGS sequence"/>
</dbReference>
<dbReference type="Gene3D" id="3.50.4.10">
    <property type="entry name" value="Hepatocyte Growth Factor"/>
    <property type="match status" value="2"/>
</dbReference>
<evidence type="ECO:0000256" key="2">
    <source>
        <dbReference type="ARBA" id="ARBA00023157"/>
    </source>
</evidence>
<dbReference type="GO" id="GO:0006508">
    <property type="term" value="P:proteolysis"/>
    <property type="evidence" value="ECO:0007669"/>
    <property type="project" value="InterPro"/>
</dbReference>
<feature type="signal peptide" evidence="3">
    <location>
        <begin position="1"/>
        <end position="23"/>
    </location>
</feature>
<dbReference type="PRINTS" id="PR00834">
    <property type="entry name" value="PROTEASES2C"/>
</dbReference>
<evidence type="ECO:0000256" key="3">
    <source>
        <dbReference type="SAM" id="SignalP"/>
    </source>
</evidence>
<evidence type="ECO:0000313" key="5">
    <source>
        <dbReference type="EMBL" id="RCW24675.1"/>
    </source>
</evidence>
<evidence type="ECO:0000259" key="4">
    <source>
        <dbReference type="PROSITE" id="PS50948"/>
    </source>
</evidence>
<dbReference type="InterPro" id="IPR001940">
    <property type="entry name" value="Peptidase_S1C"/>
</dbReference>
<accession>A0A6I7HMV0</accession>
<dbReference type="SUPFAM" id="SSF50494">
    <property type="entry name" value="Trypsin-like serine proteases"/>
    <property type="match status" value="1"/>
</dbReference>
<dbReference type="SUPFAM" id="SSF57414">
    <property type="entry name" value="Hairpin loop containing domain-like"/>
    <property type="match status" value="2"/>
</dbReference>
<keyword evidence="3" id="KW-0732">Signal</keyword>
<evidence type="ECO:0000256" key="1">
    <source>
        <dbReference type="ARBA" id="ARBA00022737"/>
    </source>
</evidence>
<reference evidence="5 6" key="1">
    <citation type="submission" date="2018-07" db="EMBL/GenBank/DDBJ databases">
        <title>Genomic Encyclopedia of Type Strains, Phase IV (KMG-IV): sequencing the most valuable type-strain genomes for metagenomic binning, comparative biology and taxonomic classification.</title>
        <authorList>
            <person name="Goeker M."/>
        </authorList>
    </citation>
    <scope>NUCLEOTIDE SEQUENCE [LARGE SCALE GENOMIC DNA]</scope>
    <source>
        <strain evidence="5 6">DSM 25528</strain>
    </source>
</reference>
<protein>
    <submittedName>
        <fullName evidence="5">PAN domain-containing protein</fullName>
    </submittedName>
</protein>
<feature type="domain" description="Apple" evidence="4">
    <location>
        <begin position="331"/>
        <end position="402"/>
    </location>
</feature>
<dbReference type="PROSITE" id="PS50948">
    <property type="entry name" value="PAN"/>
    <property type="match status" value="1"/>
</dbReference>
<keyword evidence="2" id="KW-1015">Disulfide bond</keyword>
<comment type="caution">
    <text evidence="5">The sequence shown here is derived from an EMBL/GenBank/DDBJ whole genome shotgun (WGS) entry which is preliminary data.</text>
</comment>
<dbReference type="Gene3D" id="2.40.10.10">
    <property type="entry name" value="Trypsin-like serine proteases"/>
    <property type="match status" value="2"/>
</dbReference>
<name>A0A6I7HMV0_9HYPH</name>
<dbReference type="Pfam" id="PF14295">
    <property type="entry name" value="PAN_4"/>
    <property type="match status" value="1"/>
</dbReference>
<keyword evidence="6" id="KW-1185">Reference proteome</keyword>
<dbReference type="GO" id="GO:0004252">
    <property type="term" value="F:serine-type endopeptidase activity"/>
    <property type="evidence" value="ECO:0007669"/>
    <property type="project" value="InterPro"/>
</dbReference>
<dbReference type="AlphaFoldDB" id="A0A6I7HMV0"/>
<sequence length="402" mass="42865">MKISARIVVAGILAVAVVMDAVAEEPKSSGTGFAVTADGWLMTNAHVVDGCDRVEVKGRGVATDPRIDAANDLALIKVNADTPMVPLTFRRAPIRLGEDIVAIGYPLADLLADSVKITTGNVNALAGLKNDTRYIQISTPIQPGNSGGPVVDRDGFLLGITSATFSKQAADQIGITAQNVNFAIRASVADLFMQSQNLASQSGDRQEGQPTFSTADLADKVTPSVHQVLCYGKPDVEGSSQRQETVTSLPRSSVSVTLLDAHGYDAIGFDYATLKDVTFQDCRAACESDGQCKAVTYNARHRFCFLKNDVVALIRNADAIAAYSASKAADVIMSDFTSYSGMDIPGGDYKRIRQTNYLECFVACVGDNACRAFAYVSKKKECWLKNALGRPRTAKGVDLGVK</sequence>
<proteinExistence type="predicted"/>
<dbReference type="InterPro" id="IPR003609">
    <property type="entry name" value="Pan_app"/>
</dbReference>
<dbReference type="PANTHER" id="PTHR43019:SF23">
    <property type="entry name" value="PROTEASE DO-LIKE 5, CHLOROPLASTIC"/>
    <property type="match status" value="1"/>
</dbReference>
<gene>
    <name evidence="5" type="ORF">DFR48_10512</name>
</gene>